<reference evidence="3" key="1">
    <citation type="journal article" date="2019" name="Int. J. Syst. Evol. Microbiol.">
        <title>The Global Catalogue of Microorganisms (GCM) 10K type strain sequencing project: providing services to taxonomists for standard genome sequencing and annotation.</title>
        <authorList>
            <consortium name="The Broad Institute Genomics Platform"/>
            <consortium name="The Broad Institute Genome Sequencing Center for Infectious Disease"/>
            <person name="Wu L."/>
            <person name="Ma J."/>
        </authorList>
    </citation>
    <scope>NUCLEOTIDE SEQUENCE [LARGE SCALE GENOMIC DNA]</scope>
    <source>
        <strain evidence="3">KCTC 42730</strain>
    </source>
</reference>
<dbReference type="InterPro" id="IPR000182">
    <property type="entry name" value="GNAT_dom"/>
</dbReference>
<dbReference type="Gene3D" id="3.40.630.30">
    <property type="match status" value="1"/>
</dbReference>
<dbReference type="EMBL" id="JBHRSD010000006">
    <property type="protein sequence ID" value="MFC3031620.1"/>
    <property type="molecule type" value="Genomic_DNA"/>
</dbReference>
<accession>A0ABV7CG85</accession>
<feature type="domain" description="N-acetyltransferase" evidence="1">
    <location>
        <begin position="12"/>
        <end position="173"/>
    </location>
</feature>
<organism evidence="2 3">
    <name type="scientific">Pseudoalteromonas fenneropenaei</name>
    <dbReference type="NCBI Taxonomy" id="1737459"/>
    <lineage>
        <taxon>Bacteria</taxon>
        <taxon>Pseudomonadati</taxon>
        <taxon>Pseudomonadota</taxon>
        <taxon>Gammaproteobacteria</taxon>
        <taxon>Alteromonadales</taxon>
        <taxon>Pseudoalteromonadaceae</taxon>
        <taxon>Pseudoalteromonas</taxon>
    </lineage>
</organism>
<dbReference type="InterPro" id="IPR016181">
    <property type="entry name" value="Acyl_CoA_acyltransferase"/>
</dbReference>
<evidence type="ECO:0000259" key="1">
    <source>
        <dbReference type="PROSITE" id="PS51186"/>
    </source>
</evidence>
<protein>
    <submittedName>
        <fullName evidence="2">GNAT family N-acetyltransferase</fullName>
        <ecNumber evidence="2">2.3.1.-</ecNumber>
    </submittedName>
</protein>
<name>A0ABV7CG85_9GAMM</name>
<proteinExistence type="predicted"/>
<gene>
    <name evidence="2" type="ORF">ACFOEE_03660</name>
</gene>
<comment type="caution">
    <text evidence="2">The sequence shown here is derived from an EMBL/GenBank/DDBJ whole genome shotgun (WGS) entry which is preliminary data.</text>
</comment>
<dbReference type="PROSITE" id="PS51186">
    <property type="entry name" value="GNAT"/>
    <property type="match status" value="1"/>
</dbReference>
<dbReference type="SUPFAM" id="SSF55729">
    <property type="entry name" value="Acyl-CoA N-acyltransferases (Nat)"/>
    <property type="match status" value="1"/>
</dbReference>
<dbReference type="RefSeq" id="WP_377121027.1">
    <property type="nucleotide sequence ID" value="NZ_JBHRSD010000006.1"/>
</dbReference>
<dbReference type="EC" id="2.3.1.-" evidence="2"/>
<keyword evidence="2" id="KW-0808">Transferase</keyword>
<sequence length="173" mass="19868">MNYNQLKLPAGLHVRPAVAKDKVFLAQLHNEKRDDLRLIQGEKDFVESIIAMQLNAMDQGYGEQFPNALYFIIEYYNEAVGRAVLDFEHNRVHLIDIAFLHKARGHGLGEAVLRSFMYSASQLKVPMHLSVQQLNVAAKRLYLKLGFKTVEITAPYERMMWYPQAIVNSQAFT</sequence>
<dbReference type="Proteomes" id="UP001595453">
    <property type="component" value="Unassembled WGS sequence"/>
</dbReference>
<dbReference type="Pfam" id="PF00583">
    <property type="entry name" value="Acetyltransf_1"/>
    <property type="match status" value="1"/>
</dbReference>
<evidence type="ECO:0000313" key="3">
    <source>
        <dbReference type="Proteomes" id="UP001595453"/>
    </source>
</evidence>
<dbReference type="GO" id="GO:0016746">
    <property type="term" value="F:acyltransferase activity"/>
    <property type="evidence" value="ECO:0007669"/>
    <property type="project" value="UniProtKB-KW"/>
</dbReference>
<keyword evidence="3" id="KW-1185">Reference proteome</keyword>
<keyword evidence="2" id="KW-0012">Acyltransferase</keyword>
<evidence type="ECO:0000313" key="2">
    <source>
        <dbReference type="EMBL" id="MFC3031620.1"/>
    </source>
</evidence>